<protein>
    <recommendedName>
        <fullName evidence="3">DUF1326 domain-containing protein</fullName>
    </recommendedName>
</protein>
<dbReference type="EMBL" id="REFS01000006">
    <property type="protein sequence ID" value="RMB12804.1"/>
    <property type="molecule type" value="Genomic_DNA"/>
</dbReference>
<dbReference type="InterPro" id="IPR009758">
    <property type="entry name" value="DUF1326"/>
</dbReference>
<name>A0A3M0CTI1_9EURY</name>
<sequence>MVRSTTMTAHWELSGEYAEACNCDVACQCIWLEPADDDGCTAALAWHVTDGQYGDIDLGGRKVAMLIVADEGVMFDPSTQWDVVLVVDEEATDEERAAIEDIYLGRAGGIWAPVADGHFRSTEVVTAPIEFERNGKTTTATVGDDVSMEVVEKAGFNEETGTISPHPLTSSLTMKTAKSTHATVAYDDRYDWDLGGNNAYVCDFELTNA</sequence>
<evidence type="ECO:0008006" key="3">
    <source>
        <dbReference type="Google" id="ProtNLM"/>
    </source>
</evidence>
<dbReference type="Pfam" id="PF07040">
    <property type="entry name" value="DUF1326"/>
    <property type="match status" value="1"/>
</dbReference>
<comment type="caution">
    <text evidence="1">The sequence shown here is derived from an EMBL/GenBank/DDBJ whole genome shotgun (WGS) entry which is preliminary data.</text>
</comment>
<accession>A0A3M0CTI1</accession>
<evidence type="ECO:0000313" key="1">
    <source>
        <dbReference type="EMBL" id="RMB12804.1"/>
    </source>
</evidence>
<gene>
    <name evidence="1" type="ORF">ATH50_2958</name>
</gene>
<organism evidence="1 2">
    <name type="scientific">Haloplanus aerogenes</name>
    <dbReference type="NCBI Taxonomy" id="660522"/>
    <lineage>
        <taxon>Archaea</taxon>
        <taxon>Methanobacteriati</taxon>
        <taxon>Methanobacteriota</taxon>
        <taxon>Stenosarchaea group</taxon>
        <taxon>Halobacteria</taxon>
        <taxon>Halobacteriales</taxon>
        <taxon>Haloferacaceae</taxon>
        <taxon>Haloplanus</taxon>
    </lineage>
</organism>
<dbReference type="Proteomes" id="UP000277326">
    <property type="component" value="Unassembled WGS sequence"/>
</dbReference>
<reference evidence="1 2" key="1">
    <citation type="journal article" date="2015" name="Stand. Genomic Sci.">
        <title>Genomic Encyclopedia of Bacterial and Archaeal Type Strains, Phase III: the genomes of soil and plant-associated and newly described type strains.</title>
        <authorList>
            <person name="Whitman W.B."/>
            <person name="Woyke T."/>
            <person name="Klenk H.P."/>
            <person name="Zhou Y."/>
            <person name="Lilburn T.G."/>
            <person name="Beck B.J."/>
            <person name="De Vos P."/>
            <person name="Vandamme P."/>
            <person name="Eisen J.A."/>
            <person name="Garrity G."/>
            <person name="Hugenholtz P."/>
            <person name="Kyrpides N.C."/>
        </authorList>
    </citation>
    <scope>NUCLEOTIDE SEQUENCE [LARGE SCALE GENOMIC DNA]</scope>
    <source>
        <strain evidence="1 2">CGMCC 1.10124</strain>
    </source>
</reference>
<evidence type="ECO:0000313" key="2">
    <source>
        <dbReference type="Proteomes" id="UP000277326"/>
    </source>
</evidence>
<dbReference type="AlphaFoldDB" id="A0A3M0CTI1"/>
<proteinExistence type="predicted"/>